<protein>
    <submittedName>
        <fullName evidence="2">Beta-lactamase</fullName>
    </submittedName>
</protein>
<dbReference type="AlphaFoldDB" id="F5YD47"/>
<dbReference type="OrthoDB" id="9797709at2"/>
<reference evidence="2 3" key="2">
    <citation type="journal article" date="2011" name="ISME J.">
        <title>RNA-seq reveals cooperative metabolic interactions between two termite-gut spirochete species in co-culture.</title>
        <authorList>
            <person name="Rosenthal A.Z."/>
            <person name="Matson E.G."/>
            <person name="Eldar A."/>
            <person name="Leadbetter J.R."/>
        </authorList>
    </citation>
    <scope>NUCLEOTIDE SEQUENCE [LARGE SCALE GENOMIC DNA]</scope>
    <source>
        <strain evidence="3">ATCC BAA-888 / DSM 13862 / ZAS-9</strain>
    </source>
</reference>
<keyword evidence="3" id="KW-1185">Reference proteome</keyword>
<reference evidence="3" key="1">
    <citation type="submission" date="2009-12" db="EMBL/GenBank/DDBJ databases">
        <title>Complete sequence of Treponema azotonutricium strain ZAS-9.</title>
        <authorList>
            <person name="Tetu S.G."/>
            <person name="Matson E."/>
            <person name="Ren Q."/>
            <person name="Seshadri R."/>
            <person name="Elbourne L."/>
            <person name="Hassan K.A."/>
            <person name="Durkin A."/>
            <person name="Radune D."/>
            <person name="Mohamoud Y."/>
            <person name="Shay R."/>
            <person name="Jin S."/>
            <person name="Zhang X."/>
            <person name="Lucey K."/>
            <person name="Ballor N.R."/>
            <person name="Ottesen E."/>
            <person name="Rosenthal R."/>
            <person name="Allen A."/>
            <person name="Leadbetter J.R."/>
            <person name="Paulsen I.T."/>
        </authorList>
    </citation>
    <scope>NUCLEOTIDE SEQUENCE [LARGE SCALE GENOMIC DNA]</scope>
    <source>
        <strain evidence="3">ATCC BAA-888 / DSM 13862 / ZAS-9</strain>
    </source>
</reference>
<dbReference type="InterPro" id="IPR050789">
    <property type="entry name" value="Diverse_Enzym_Activities"/>
</dbReference>
<dbReference type="PANTHER" id="PTHR43283:SF3">
    <property type="entry name" value="BETA-LACTAMASE FAMILY PROTEIN (AFU_ORTHOLOGUE AFUA_5G07500)"/>
    <property type="match status" value="1"/>
</dbReference>
<evidence type="ECO:0000313" key="2">
    <source>
        <dbReference type="EMBL" id="AEF81365.1"/>
    </source>
</evidence>
<dbReference type="KEGG" id="taz:TREAZ_2766"/>
<evidence type="ECO:0000259" key="1">
    <source>
        <dbReference type="Pfam" id="PF00144"/>
    </source>
</evidence>
<name>F5YD47_LEAAZ</name>
<dbReference type="InParanoid" id="F5YD47"/>
<dbReference type="STRING" id="545695.TREAZ_2766"/>
<dbReference type="InterPro" id="IPR001466">
    <property type="entry name" value="Beta-lactam-related"/>
</dbReference>
<dbReference type="EMBL" id="CP001841">
    <property type="protein sequence ID" value="AEF81365.1"/>
    <property type="molecule type" value="Genomic_DNA"/>
</dbReference>
<accession>F5YD47</accession>
<dbReference type="Gene3D" id="3.40.710.10">
    <property type="entry name" value="DD-peptidase/beta-lactamase superfamily"/>
    <property type="match status" value="1"/>
</dbReference>
<dbReference type="HOGENOM" id="CLU_020027_11_2_12"/>
<feature type="domain" description="Beta-lactamase-related" evidence="1">
    <location>
        <begin position="18"/>
        <end position="382"/>
    </location>
</feature>
<dbReference type="eggNOG" id="COG1680">
    <property type="taxonomic scope" value="Bacteria"/>
</dbReference>
<dbReference type="Proteomes" id="UP000009222">
    <property type="component" value="Chromosome"/>
</dbReference>
<dbReference type="InterPro" id="IPR012338">
    <property type="entry name" value="Beta-lactam/transpept-like"/>
</dbReference>
<dbReference type="RefSeq" id="WP_015712768.1">
    <property type="nucleotide sequence ID" value="NC_015577.1"/>
</dbReference>
<dbReference type="Pfam" id="PF00144">
    <property type="entry name" value="Beta-lactamase"/>
    <property type="match status" value="1"/>
</dbReference>
<proteinExistence type="predicted"/>
<evidence type="ECO:0000313" key="3">
    <source>
        <dbReference type="Proteomes" id="UP000009222"/>
    </source>
</evidence>
<dbReference type="SUPFAM" id="SSF56601">
    <property type="entry name" value="beta-lactamase/transpeptidase-like"/>
    <property type="match status" value="1"/>
</dbReference>
<organism evidence="2 3">
    <name type="scientific">Leadbettera azotonutricia (strain ATCC BAA-888 / DSM 13862 / ZAS-9)</name>
    <name type="common">Treponema azotonutricium</name>
    <dbReference type="NCBI Taxonomy" id="545695"/>
    <lineage>
        <taxon>Bacteria</taxon>
        <taxon>Pseudomonadati</taxon>
        <taxon>Spirochaetota</taxon>
        <taxon>Spirochaetia</taxon>
        <taxon>Spirochaetales</taxon>
        <taxon>Breznakiellaceae</taxon>
        <taxon>Leadbettera</taxon>
    </lineage>
</organism>
<dbReference type="PANTHER" id="PTHR43283">
    <property type="entry name" value="BETA-LACTAMASE-RELATED"/>
    <property type="match status" value="1"/>
</dbReference>
<dbReference type="MEROPS" id="S12.950"/>
<gene>
    <name evidence="2" type="ordered locus">TREAZ_2766</name>
</gene>
<dbReference type="FunCoup" id="F5YD47">
    <property type="interactions" value="105"/>
</dbReference>
<sequence length="401" mass="44067">MKTEGSGLCPKRLKNAEAYLKRIVDQGKVAGAGGMIIRHGVEGFCASAGFQDREKKTPMKDDSIYRIYSMSKTFTIVAAMTLYEKGLFRLHQPIADFLPAFKDPKVAIHDERGQATLVPAKRPITFEHLFTMTSGIPYPGENSYSARIMADTNKKSFKDAAKGKPWNTAKTVDEAAKTPLCFHPGDQWMYGFSHDILGRLIEVISGKTLGQYLKETIFDPLGLKDTAFYIPKEKQLRAVKPYRLGPKGLELVTDLGSDPASPTPPAFESGGGGLNSTMADCGRYAQMLLHDGKSGNERILSRKTLELIRASHCIPSEMASDVFPHLIGYGYGLGVRTMLDTAKAGLNGSLGEWAWDGMMGTYYCVDPAEDLTALFFIQLMSDINSDLQRGFVQTVYGAIDD</sequence>